<proteinExistence type="predicted"/>
<organism evidence="1 2">
    <name type="scientific">Trichococcus palustris</name>
    <dbReference type="NCBI Taxonomy" id="140314"/>
    <lineage>
        <taxon>Bacteria</taxon>
        <taxon>Bacillati</taxon>
        <taxon>Bacillota</taxon>
        <taxon>Bacilli</taxon>
        <taxon>Lactobacillales</taxon>
        <taxon>Carnobacteriaceae</taxon>
        <taxon>Trichococcus</taxon>
    </lineage>
</organism>
<dbReference type="Gene3D" id="2.40.128.20">
    <property type="match status" value="1"/>
</dbReference>
<dbReference type="InterPro" id="IPR012674">
    <property type="entry name" value="Calycin"/>
</dbReference>
<sequence>MSLKAGMPIQFRLETLVDQEGDQEVFLYEGMGQIVEMGDWLYLRYEETDTAVAVTFKVSREGKMTIIRRMEQTSRMSFAAAAKGVATVPTPGGLMEIQTVTKQMVLDFKEKPFAGNIFLQYELQFNEQKLGDYQIRLQFTT</sequence>
<dbReference type="STRING" id="140314.SAMN04488076_11367"/>
<dbReference type="Pfam" id="PF09148">
    <property type="entry name" value="DUF1934"/>
    <property type="match status" value="1"/>
</dbReference>
<dbReference type="EMBL" id="FJNE01000003">
    <property type="protein sequence ID" value="CZQ88681.1"/>
    <property type="molecule type" value="Genomic_DNA"/>
</dbReference>
<reference evidence="1 2" key="1">
    <citation type="submission" date="2016-02" db="EMBL/GenBank/DDBJ databases">
        <authorList>
            <person name="Wen L."/>
            <person name="He K."/>
            <person name="Yang H."/>
        </authorList>
    </citation>
    <scope>NUCLEOTIDE SEQUENCE [LARGE SCALE GENOMIC DNA]</scope>
    <source>
        <strain evidence="1">Trichococcus palustris</strain>
    </source>
</reference>
<accession>A0A143YEF1</accession>
<name>A0A143YEF1_9LACT</name>
<dbReference type="SUPFAM" id="SSF50814">
    <property type="entry name" value="Lipocalins"/>
    <property type="match status" value="1"/>
</dbReference>
<dbReference type="OrthoDB" id="2151645at2"/>
<evidence type="ECO:0000313" key="2">
    <source>
        <dbReference type="Proteomes" id="UP000242754"/>
    </source>
</evidence>
<dbReference type="AlphaFoldDB" id="A0A143YEF1"/>
<gene>
    <name evidence="1" type="ORF">Tpal_1031</name>
</gene>
<evidence type="ECO:0000313" key="1">
    <source>
        <dbReference type="EMBL" id="CZQ88681.1"/>
    </source>
</evidence>
<dbReference type="RefSeq" id="WP_143084452.1">
    <property type="nucleotide sequence ID" value="NZ_FJNE01000003.1"/>
</dbReference>
<dbReference type="InterPro" id="IPR015231">
    <property type="entry name" value="DUF1934"/>
</dbReference>
<protein>
    <submittedName>
        <fullName evidence="1">Calycin</fullName>
    </submittedName>
</protein>
<dbReference type="Proteomes" id="UP000242754">
    <property type="component" value="Unassembled WGS sequence"/>
</dbReference>
<keyword evidence="2" id="KW-1185">Reference proteome</keyword>